<dbReference type="NCBIfam" id="TIGR01245">
    <property type="entry name" value="trpD"/>
    <property type="match status" value="1"/>
</dbReference>
<dbReference type="FunFam" id="3.40.1030.10:FF:000002">
    <property type="entry name" value="Anthranilate phosphoribosyltransferase"/>
    <property type="match status" value="1"/>
</dbReference>
<keyword evidence="2 10" id="KW-0028">Amino-acid biosynthesis</keyword>
<dbReference type="GO" id="GO:0016829">
    <property type="term" value="F:lyase activity"/>
    <property type="evidence" value="ECO:0007669"/>
    <property type="project" value="UniProtKB-KW"/>
</dbReference>
<organism evidence="14 16">
    <name type="scientific">Brochothrix thermosphacta</name>
    <name type="common">Microbacterium thermosphactum</name>
    <dbReference type="NCBI Taxonomy" id="2756"/>
    <lineage>
        <taxon>Bacteria</taxon>
        <taxon>Bacillati</taxon>
        <taxon>Bacillota</taxon>
        <taxon>Bacilli</taxon>
        <taxon>Bacillales</taxon>
        <taxon>Listeriaceae</taxon>
        <taxon>Brochothrix</taxon>
    </lineage>
</organism>
<evidence type="ECO:0000256" key="9">
    <source>
        <dbReference type="ARBA" id="ARBA00061188"/>
    </source>
</evidence>
<evidence type="ECO:0000256" key="8">
    <source>
        <dbReference type="ARBA" id="ARBA00052328"/>
    </source>
</evidence>
<accession>A0A1D2K6K4</accession>
<evidence type="ECO:0000259" key="11">
    <source>
        <dbReference type="Pfam" id="PF00117"/>
    </source>
</evidence>
<dbReference type="FunFam" id="3.40.50.880:FF:000003">
    <property type="entry name" value="Anthranilate synthase component II"/>
    <property type="match status" value="1"/>
</dbReference>
<dbReference type="KEGG" id="bths:CNY62_01190"/>
<protein>
    <recommendedName>
        <fullName evidence="10">Anthranilate phosphoribosyltransferase</fullName>
        <ecNumber evidence="10">2.4.2.18</ecNumber>
    </recommendedName>
</protein>
<feature type="binding site" evidence="10">
    <location>
        <position position="285"/>
    </location>
    <ligand>
        <name>Mg(2+)</name>
        <dbReference type="ChEBI" id="CHEBI:18420"/>
        <label>1</label>
    </ligand>
</feature>
<feature type="binding site" evidence="10">
    <location>
        <position position="281"/>
    </location>
    <ligand>
        <name>5-phospho-alpha-D-ribose 1-diphosphate</name>
        <dbReference type="ChEBI" id="CHEBI:58017"/>
    </ligand>
</feature>
<feature type="domain" description="Glycosyl transferase family 3" evidence="12">
    <location>
        <begin position="268"/>
        <end position="516"/>
    </location>
</feature>
<dbReference type="InterPro" id="IPR017459">
    <property type="entry name" value="Glycosyl_Trfase_fam3_N_dom"/>
</dbReference>
<dbReference type="SUPFAM" id="SSF47648">
    <property type="entry name" value="Nucleoside phosphorylase/phosphoribosyltransferase N-terminal domain"/>
    <property type="match status" value="1"/>
</dbReference>
<dbReference type="EMBL" id="CP023483">
    <property type="protein sequence ID" value="ATF25104.1"/>
    <property type="molecule type" value="Genomic_DNA"/>
</dbReference>
<dbReference type="Pfam" id="PF00117">
    <property type="entry name" value="GATase"/>
    <property type="match status" value="1"/>
</dbReference>
<dbReference type="STRING" id="2756.BFR44_02325"/>
<dbReference type="InterPro" id="IPR000312">
    <property type="entry name" value="Glycosyl_Trfase_fam3"/>
</dbReference>
<dbReference type="InterPro" id="IPR006221">
    <property type="entry name" value="TrpG/PapA_dom"/>
</dbReference>
<evidence type="ECO:0000313" key="14">
    <source>
        <dbReference type="EMBL" id="ATF25104.1"/>
    </source>
</evidence>
<keyword evidence="10" id="KW-0460">Magnesium</keyword>
<dbReference type="UniPathway" id="UPA00035">
    <property type="reaction ID" value="UER00041"/>
</dbReference>
<evidence type="ECO:0000259" key="13">
    <source>
        <dbReference type="Pfam" id="PF02885"/>
    </source>
</evidence>
<feature type="binding site" evidence="10">
    <location>
        <position position="419"/>
    </location>
    <ligand>
        <name>Mg(2+)</name>
        <dbReference type="ChEBI" id="CHEBI:18420"/>
        <label>2</label>
    </ligand>
</feature>
<comment type="pathway">
    <text evidence="1 10">Amino-acid biosynthesis; L-tryptophan biosynthesis; L-tryptophan from chorismate: step 2/5.</text>
</comment>
<evidence type="ECO:0000259" key="12">
    <source>
        <dbReference type="Pfam" id="PF00591"/>
    </source>
</evidence>
<dbReference type="Pfam" id="PF00591">
    <property type="entry name" value="Glycos_transf_3"/>
    <property type="match status" value="1"/>
</dbReference>
<feature type="binding site" evidence="10">
    <location>
        <begin position="283"/>
        <end position="286"/>
    </location>
    <ligand>
        <name>5-phospho-alpha-D-ribose 1-diphosphate</name>
        <dbReference type="ChEBI" id="CHEBI:58017"/>
    </ligand>
</feature>
<keyword evidence="7 10" id="KW-0057">Aromatic amino acid biosynthesis</keyword>
<evidence type="ECO:0000256" key="4">
    <source>
        <dbReference type="ARBA" id="ARBA00022679"/>
    </source>
</evidence>
<feature type="binding site" evidence="10">
    <location>
        <position position="273"/>
    </location>
    <ligand>
        <name>anthranilate</name>
        <dbReference type="ChEBI" id="CHEBI:16567"/>
        <label>1</label>
    </ligand>
</feature>
<dbReference type="InterPro" id="IPR005940">
    <property type="entry name" value="Anthranilate_Pribosyl_Tfrase"/>
</dbReference>
<dbReference type="PRINTS" id="PR00097">
    <property type="entry name" value="ANTSNTHASEII"/>
</dbReference>
<evidence type="ECO:0000313" key="15">
    <source>
        <dbReference type="EMBL" id="SPP28360.1"/>
    </source>
</evidence>
<reference evidence="17" key="2">
    <citation type="submission" date="2018-04" db="EMBL/GenBank/DDBJ databases">
        <authorList>
            <person name="Illikoud N."/>
        </authorList>
    </citation>
    <scope>NUCLEOTIDE SEQUENCE [LARGE SCALE GENOMIC DNA]</scope>
</reference>
<dbReference type="Gene3D" id="1.20.970.10">
    <property type="entry name" value="Transferase, Pyrimidine Nucleoside Phosphorylase, Chain C"/>
    <property type="match status" value="1"/>
</dbReference>
<evidence type="ECO:0000256" key="2">
    <source>
        <dbReference type="ARBA" id="ARBA00022605"/>
    </source>
</evidence>
<keyword evidence="5 10" id="KW-0822">Tryptophan biosynthesis</keyword>
<dbReference type="GO" id="GO:0000162">
    <property type="term" value="P:L-tryptophan biosynthetic process"/>
    <property type="evidence" value="ECO:0007669"/>
    <property type="project" value="UniProtKB-UniRule"/>
</dbReference>
<evidence type="ECO:0000313" key="16">
    <source>
        <dbReference type="Proteomes" id="UP000243591"/>
    </source>
</evidence>
<dbReference type="InterPro" id="IPR036320">
    <property type="entry name" value="Glycosyl_Trfase_fam3_N_dom_sf"/>
</dbReference>
<keyword evidence="16" id="KW-1185">Reference proteome</keyword>
<evidence type="ECO:0000256" key="5">
    <source>
        <dbReference type="ARBA" id="ARBA00022822"/>
    </source>
</evidence>
<dbReference type="CDD" id="cd01743">
    <property type="entry name" value="GATase1_Anthranilate_Synthase"/>
    <property type="match status" value="1"/>
</dbReference>
<evidence type="ECO:0000256" key="7">
    <source>
        <dbReference type="ARBA" id="ARBA00023141"/>
    </source>
</evidence>
<comment type="catalytic activity">
    <reaction evidence="8 10">
        <text>N-(5-phospho-beta-D-ribosyl)anthranilate + diphosphate = 5-phospho-alpha-D-ribose 1-diphosphate + anthranilate</text>
        <dbReference type="Rhea" id="RHEA:11768"/>
        <dbReference type="ChEBI" id="CHEBI:16567"/>
        <dbReference type="ChEBI" id="CHEBI:18277"/>
        <dbReference type="ChEBI" id="CHEBI:33019"/>
        <dbReference type="ChEBI" id="CHEBI:58017"/>
        <dbReference type="EC" id="2.4.2.18"/>
    </reaction>
</comment>
<feature type="binding site" evidence="10">
    <location>
        <position position="313"/>
    </location>
    <ligand>
        <name>5-phospho-alpha-D-ribose 1-diphosphate</name>
        <dbReference type="ChEBI" id="CHEBI:58017"/>
    </ligand>
</feature>
<keyword evidence="3 10" id="KW-0328">Glycosyltransferase</keyword>
<proteinExistence type="inferred from homology"/>
<keyword evidence="4 10" id="KW-0808">Transferase</keyword>
<comment type="caution">
    <text evidence="10">Lacks conserved residue(s) required for the propagation of feature annotation.</text>
</comment>
<dbReference type="InterPro" id="IPR029062">
    <property type="entry name" value="Class_I_gatase-like"/>
</dbReference>
<dbReference type="HAMAP" id="MF_00211">
    <property type="entry name" value="TrpD"/>
    <property type="match status" value="1"/>
</dbReference>
<dbReference type="Gene3D" id="3.40.50.880">
    <property type="match status" value="1"/>
</dbReference>
<reference evidence="14 16" key="1">
    <citation type="submission" date="2017-09" db="EMBL/GenBank/DDBJ databases">
        <title>Complete Genome Sequences of Two Strains of the Meat Spoilage Bacterium Brochothrix thermosphacta Isolated from Ground Chicken.</title>
        <authorList>
            <person name="Paoli G.C."/>
            <person name="Wijey C."/>
            <person name="Chen C.-Y."/>
            <person name="Nguyen L."/>
            <person name="Yan X."/>
            <person name="Irwin P.L."/>
        </authorList>
    </citation>
    <scope>NUCLEOTIDE SEQUENCE [LARGE SCALE GENOMIC DNA]</scope>
    <source>
        <strain evidence="14 16">BI</strain>
    </source>
</reference>
<gene>
    <name evidence="10 14" type="primary">trpD</name>
    <name evidence="15" type="synonym">trpGD</name>
    <name evidence="15" type="ORF">BTBSAS_20230</name>
    <name evidence="14" type="ORF">CNY62_01190</name>
</gene>
<comment type="cofactor">
    <cofactor evidence="10">
        <name>Mg(2+)</name>
        <dbReference type="ChEBI" id="CHEBI:18420"/>
    </cofactor>
    <text evidence="10">Binds 2 magnesium ions per monomer.</text>
</comment>
<dbReference type="GO" id="GO:0005829">
    <property type="term" value="C:cytosol"/>
    <property type="evidence" value="ECO:0007669"/>
    <property type="project" value="TreeGrafter"/>
</dbReference>
<dbReference type="GO" id="GO:0000287">
    <property type="term" value="F:magnesium ion binding"/>
    <property type="evidence" value="ECO:0007669"/>
    <property type="project" value="UniProtKB-UniRule"/>
</dbReference>
<evidence type="ECO:0000256" key="1">
    <source>
        <dbReference type="ARBA" id="ARBA00004907"/>
    </source>
</evidence>
<keyword evidence="10" id="KW-0479">Metal-binding</keyword>
<feature type="binding site" evidence="10">
    <location>
        <position position="304"/>
    </location>
    <ligand>
        <name>anthranilate</name>
        <dbReference type="ChEBI" id="CHEBI:16567"/>
        <label>1</label>
    </ligand>
</feature>
<dbReference type="PANTHER" id="PTHR43285">
    <property type="entry name" value="ANTHRANILATE PHOSPHORIBOSYLTRANSFERASE"/>
    <property type="match status" value="1"/>
</dbReference>
<dbReference type="Gene3D" id="3.40.1030.10">
    <property type="entry name" value="Nucleoside phosphorylase/phosphoribosyltransferase catalytic domain"/>
    <property type="match status" value="1"/>
</dbReference>
<comment type="similarity">
    <text evidence="9">In the C-terminal section; belongs to the anthranilate phosphoribosyltransferase family.</text>
</comment>
<sequence length="532" mass="57840">MILLIDNYDSFTYNIYHQLTKAGEEVEVVRNDAITIAEIKQKQPIGIVLSPGPGRPEDAGICIAIIKELGETFPILGICLGHQALASAYGYKVTTAQQIKHGKTSKVLHDNTGIFKEMPDGFEAMRYHSLIVEEAGLEETFDIVARAEDDREIMGITHRELPLYGLQFHPESIGTKEGQRLIENFVARCRTQVPFTNYLTLLTEGHDLSMDEARVAGNRLFDNTLSDSEVAAFLIALKVKGETAPEIAGIVQAMRAHAMPLPQKHRELMCNCGTGGDRSGTFNISTTSAFVIAAAGVKVAKHGNRSISSKSGSADVLEAVDVSLNASATEIDRQLQSNGMTFLFAPHVHPHLGQVMRVRRSLGIPTIFNIIGPLTNPYQLDYQVVGVYRRDLVEPMAEVLVALGRKKAIVVHGYGGLDEASLEGENTLAIVENNSYKVTTLDPQKLGMTQRLNSELVGKDVAFNAEILKNVLAGEKGAYREAVVLNSAIGLVAAQRADSFEEAILLAEAAIDSNEALAHLHYLQKTTGAIEA</sequence>
<dbReference type="SUPFAM" id="SSF52418">
    <property type="entry name" value="Nucleoside phosphorylase/phosphoribosyltransferase catalytic domain"/>
    <property type="match status" value="1"/>
</dbReference>
<dbReference type="Proteomes" id="UP000243591">
    <property type="component" value="Chromosome"/>
</dbReference>
<dbReference type="PRINTS" id="PR00096">
    <property type="entry name" value="GATASE"/>
</dbReference>
<keyword evidence="6" id="KW-0315">Glutamine amidotransferase</keyword>
<dbReference type="PANTHER" id="PTHR43285:SF2">
    <property type="entry name" value="ANTHRANILATE PHOSPHORIBOSYLTRANSFERASE"/>
    <property type="match status" value="1"/>
</dbReference>
<evidence type="ECO:0000256" key="10">
    <source>
        <dbReference type="HAMAP-Rule" id="MF_00211"/>
    </source>
</evidence>
<dbReference type="Proteomes" id="UP000270190">
    <property type="component" value="Unassembled WGS sequence"/>
</dbReference>
<name>A0A1D2K6K4_BROTH</name>
<feature type="binding site" evidence="10">
    <location>
        <position position="419"/>
    </location>
    <ligand>
        <name>Mg(2+)</name>
        <dbReference type="ChEBI" id="CHEBI:18420"/>
        <label>1</label>
    </ligand>
</feature>
<dbReference type="InterPro" id="IPR017926">
    <property type="entry name" value="GATASE"/>
</dbReference>
<feature type="binding site" evidence="10">
    <location>
        <begin position="301"/>
        <end position="309"/>
    </location>
    <ligand>
        <name>5-phospho-alpha-D-ribose 1-diphosphate</name>
        <dbReference type="ChEBI" id="CHEBI:58017"/>
    </ligand>
</feature>
<comment type="subunit">
    <text evidence="10">Homodimer.</text>
</comment>
<dbReference type="PRINTS" id="PR00099">
    <property type="entry name" value="CPSGATASE"/>
</dbReference>
<dbReference type="EMBL" id="OUNC01000012">
    <property type="protein sequence ID" value="SPP28360.1"/>
    <property type="molecule type" value="Genomic_DNA"/>
</dbReference>
<reference evidence="15" key="3">
    <citation type="submission" date="2018-04" db="EMBL/GenBank/DDBJ databases">
        <authorList>
            <person name="Go L.Y."/>
            <person name="Mitchell J.A."/>
        </authorList>
    </citation>
    <scope>NUCLEOTIDE SEQUENCE</scope>
    <source>
        <strain evidence="15">BSAS1 3</strain>
    </source>
</reference>
<dbReference type="SUPFAM" id="SSF52317">
    <property type="entry name" value="Class I glutamine amidotransferase-like"/>
    <property type="match status" value="1"/>
</dbReference>
<dbReference type="AlphaFoldDB" id="A0A1D2K6K4"/>
<feature type="domain" description="Glycosyl transferase family 3 N-terminal" evidence="13">
    <location>
        <begin position="198"/>
        <end position="258"/>
    </location>
</feature>
<comment type="similarity">
    <text evidence="10">Belongs to the anthranilate phosphoribosyltransferase family.</text>
</comment>
<feature type="binding site" evidence="10">
    <location>
        <position position="273"/>
    </location>
    <ligand>
        <name>5-phospho-alpha-D-ribose 1-diphosphate</name>
        <dbReference type="ChEBI" id="CHEBI:58017"/>
    </ligand>
</feature>
<evidence type="ECO:0000256" key="6">
    <source>
        <dbReference type="ARBA" id="ARBA00022962"/>
    </source>
</evidence>
<dbReference type="NCBIfam" id="TIGR00566">
    <property type="entry name" value="trpG_papA"/>
    <property type="match status" value="1"/>
</dbReference>
<dbReference type="OrthoDB" id="9806430at2"/>
<dbReference type="EC" id="2.4.2.18" evidence="10"/>
<dbReference type="GO" id="GO:0004048">
    <property type="term" value="F:anthranilate phosphoribosyltransferase activity"/>
    <property type="evidence" value="ECO:0007669"/>
    <property type="project" value="UniProtKB-UniRule"/>
</dbReference>
<dbReference type="PROSITE" id="PS51273">
    <property type="entry name" value="GATASE_TYPE_1"/>
    <property type="match status" value="1"/>
</dbReference>
<evidence type="ECO:0000313" key="17">
    <source>
        <dbReference type="Proteomes" id="UP000270190"/>
    </source>
</evidence>
<feature type="binding site" evidence="10">
    <location>
        <position position="418"/>
    </location>
    <ligand>
        <name>Mg(2+)</name>
        <dbReference type="ChEBI" id="CHEBI:18420"/>
        <label>2</label>
    </ligand>
</feature>
<comment type="function">
    <text evidence="10">Catalyzes the transfer of the phosphoribosyl group of 5-phosphorylribose-1-pyrophosphate (PRPP) to anthranilate to yield N-(5'-phosphoribosyl)-anthranilate (PRA).</text>
</comment>
<feature type="domain" description="Glutamine amidotransferase" evidence="11">
    <location>
        <begin position="3"/>
        <end position="187"/>
    </location>
</feature>
<feature type="binding site" evidence="10">
    <location>
        <position position="359"/>
    </location>
    <ligand>
        <name>anthranilate</name>
        <dbReference type="ChEBI" id="CHEBI:16567"/>
        <label>2</label>
    </ligand>
</feature>
<dbReference type="InterPro" id="IPR035902">
    <property type="entry name" value="Nuc_phospho_transferase"/>
</dbReference>
<keyword evidence="15" id="KW-0456">Lyase</keyword>
<evidence type="ECO:0000256" key="3">
    <source>
        <dbReference type="ARBA" id="ARBA00022676"/>
    </source>
</evidence>
<feature type="binding site" evidence="10">
    <location>
        <begin position="276"/>
        <end position="277"/>
    </location>
    <ligand>
        <name>5-phospho-alpha-D-ribose 1-diphosphate</name>
        <dbReference type="ChEBI" id="CHEBI:58017"/>
    </ligand>
</feature>
<dbReference type="Pfam" id="PF02885">
    <property type="entry name" value="Glycos_trans_3N"/>
    <property type="match status" value="1"/>
</dbReference>